<reference evidence="2" key="1">
    <citation type="journal article" date="2023" name="Mol. Phylogenet. Evol.">
        <title>Genome-scale phylogeny and comparative genomics of the fungal order Sordariales.</title>
        <authorList>
            <person name="Hensen N."/>
            <person name="Bonometti L."/>
            <person name="Westerberg I."/>
            <person name="Brannstrom I.O."/>
            <person name="Guillou S."/>
            <person name="Cros-Aarteil S."/>
            <person name="Calhoun S."/>
            <person name="Haridas S."/>
            <person name="Kuo A."/>
            <person name="Mondo S."/>
            <person name="Pangilinan J."/>
            <person name="Riley R."/>
            <person name="LaButti K."/>
            <person name="Andreopoulos B."/>
            <person name="Lipzen A."/>
            <person name="Chen C."/>
            <person name="Yan M."/>
            <person name="Daum C."/>
            <person name="Ng V."/>
            <person name="Clum A."/>
            <person name="Steindorff A."/>
            <person name="Ohm R.A."/>
            <person name="Martin F."/>
            <person name="Silar P."/>
            <person name="Natvig D.O."/>
            <person name="Lalanne C."/>
            <person name="Gautier V."/>
            <person name="Ament-Velasquez S.L."/>
            <person name="Kruys A."/>
            <person name="Hutchinson M.I."/>
            <person name="Powell A.J."/>
            <person name="Barry K."/>
            <person name="Miller A.N."/>
            <person name="Grigoriev I.V."/>
            <person name="Debuchy R."/>
            <person name="Gladieux P."/>
            <person name="Hiltunen Thoren M."/>
            <person name="Johannesson H."/>
        </authorList>
    </citation>
    <scope>NUCLEOTIDE SEQUENCE</scope>
    <source>
        <strain evidence="2">CBS 508.74</strain>
    </source>
</reference>
<feature type="compositionally biased region" description="Low complexity" evidence="1">
    <location>
        <begin position="7"/>
        <end position="26"/>
    </location>
</feature>
<protein>
    <submittedName>
        <fullName evidence="2">Uncharacterized protein</fullName>
    </submittedName>
</protein>
<accession>A0AAN6TJ87</accession>
<evidence type="ECO:0000313" key="2">
    <source>
        <dbReference type="EMBL" id="KAK4114910.1"/>
    </source>
</evidence>
<evidence type="ECO:0000256" key="1">
    <source>
        <dbReference type="SAM" id="MobiDB-lite"/>
    </source>
</evidence>
<dbReference type="Proteomes" id="UP001302812">
    <property type="component" value="Unassembled WGS sequence"/>
</dbReference>
<sequence length="100" mass="10642">MRTEIIANAATSKPPKASPSQQSPGSSGNGETASDLIDTWYTALQPPAEPLPELPSDQVIRSESVLVPPIPPPATGRIRFLAHNPNAWKSLADWSQATTN</sequence>
<name>A0AAN6TJ87_9PEZI</name>
<gene>
    <name evidence="2" type="ORF">N656DRAFT_777112</name>
</gene>
<dbReference type="GeneID" id="89938887"/>
<dbReference type="RefSeq" id="XP_064672480.1">
    <property type="nucleotide sequence ID" value="XM_064814762.1"/>
</dbReference>
<feature type="region of interest" description="Disordered" evidence="1">
    <location>
        <begin position="1"/>
        <end position="38"/>
    </location>
</feature>
<dbReference type="EMBL" id="MU853336">
    <property type="protein sequence ID" value="KAK4114910.1"/>
    <property type="molecule type" value="Genomic_DNA"/>
</dbReference>
<organism evidence="2 3">
    <name type="scientific">Canariomyces notabilis</name>
    <dbReference type="NCBI Taxonomy" id="2074819"/>
    <lineage>
        <taxon>Eukaryota</taxon>
        <taxon>Fungi</taxon>
        <taxon>Dikarya</taxon>
        <taxon>Ascomycota</taxon>
        <taxon>Pezizomycotina</taxon>
        <taxon>Sordariomycetes</taxon>
        <taxon>Sordariomycetidae</taxon>
        <taxon>Sordariales</taxon>
        <taxon>Chaetomiaceae</taxon>
        <taxon>Canariomyces</taxon>
    </lineage>
</organism>
<keyword evidence="3" id="KW-1185">Reference proteome</keyword>
<comment type="caution">
    <text evidence="2">The sequence shown here is derived from an EMBL/GenBank/DDBJ whole genome shotgun (WGS) entry which is preliminary data.</text>
</comment>
<proteinExistence type="predicted"/>
<reference evidence="2" key="2">
    <citation type="submission" date="2023-05" db="EMBL/GenBank/DDBJ databases">
        <authorList>
            <consortium name="Lawrence Berkeley National Laboratory"/>
            <person name="Steindorff A."/>
            <person name="Hensen N."/>
            <person name="Bonometti L."/>
            <person name="Westerberg I."/>
            <person name="Brannstrom I.O."/>
            <person name="Guillou S."/>
            <person name="Cros-Aarteil S."/>
            <person name="Calhoun S."/>
            <person name="Haridas S."/>
            <person name="Kuo A."/>
            <person name="Mondo S."/>
            <person name="Pangilinan J."/>
            <person name="Riley R."/>
            <person name="Labutti K."/>
            <person name="Andreopoulos B."/>
            <person name="Lipzen A."/>
            <person name="Chen C."/>
            <person name="Yanf M."/>
            <person name="Daum C."/>
            <person name="Ng V."/>
            <person name="Clum A."/>
            <person name="Ohm R."/>
            <person name="Martin F."/>
            <person name="Silar P."/>
            <person name="Natvig D."/>
            <person name="Lalanne C."/>
            <person name="Gautier V."/>
            <person name="Ament-Velasquez S.L."/>
            <person name="Kruys A."/>
            <person name="Hutchinson M.I."/>
            <person name="Powell A.J."/>
            <person name="Barry K."/>
            <person name="Miller A.N."/>
            <person name="Grigoriev I.V."/>
            <person name="Debuchy R."/>
            <person name="Gladieux P."/>
            <person name="Thoren M.H."/>
            <person name="Johannesson H."/>
        </authorList>
    </citation>
    <scope>NUCLEOTIDE SEQUENCE</scope>
    <source>
        <strain evidence="2">CBS 508.74</strain>
    </source>
</reference>
<evidence type="ECO:0000313" key="3">
    <source>
        <dbReference type="Proteomes" id="UP001302812"/>
    </source>
</evidence>
<dbReference type="AlphaFoldDB" id="A0AAN6TJ87"/>